<gene>
    <name evidence="4" type="ordered locus">Sta7437_2544</name>
</gene>
<dbReference type="eggNOG" id="COG0438">
    <property type="taxonomic scope" value="Bacteria"/>
</dbReference>
<dbReference type="GO" id="GO:0009103">
    <property type="term" value="P:lipopolysaccharide biosynthetic process"/>
    <property type="evidence" value="ECO:0007669"/>
    <property type="project" value="TreeGrafter"/>
</dbReference>
<dbReference type="STRING" id="111780.Sta7437_2544"/>
<protein>
    <submittedName>
        <fullName evidence="4">Glycosyl transferase group 1</fullName>
    </submittedName>
</protein>
<keyword evidence="1 4" id="KW-0808">Transferase</keyword>
<reference evidence="5" key="1">
    <citation type="journal article" date="2013" name="Proc. Natl. Acad. Sci. U.S.A.">
        <title>Improving the coverage of the cyanobacterial phylum using diversity-driven genome sequencing.</title>
        <authorList>
            <person name="Shih P.M."/>
            <person name="Wu D."/>
            <person name="Latifi A."/>
            <person name="Axen S.D."/>
            <person name="Fewer D.P."/>
            <person name="Talla E."/>
            <person name="Calteau A."/>
            <person name="Cai F."/>
            <person name="Tandeau de Marsac N."/>
            <person name="Rippka R."/>
            <person name="Herdman M."/>
            <person name="Sivonen K."/>
            <person name="Coursin T."/>
            <person name="Laurent T."/>
            <person name="Goodwin L."/>
            <person name="Nolan M."/>
            <person name="Davenport K.W."/>
            <person name="Han C.S."/>
            <person name="Rubin E.M."/>
            <person name="Eisen J.A."/>
            <person name="Woyke T."/>
            <person name="Gugger M."/>
            <person name="Kerfeld C.A."/>
        </authorList>
    </citation>
    <scope>NUCLEOTIDE SEQUENCE [LARGE SCALE GENOMIC DNA]</scope>
    <source>
        <strain evidence="5">ATCC 29371 / PCC 7437</strain>
    </source>
</reference>
<dbReference type="Gene3D" id="3.40.50.2000">
    <property type="entry name" value="Glycogen Phosphorylase B"/>
    <property type="match status" value="2"/>
</dbReference>
<accession>K9XWP5</accession>
<dbReference type="PANTHER" id="PTHR46401:SF2">
    <property type="entry name" value="GLYCOSYLTRANSFERASE WBBK-RELATED"/>
    <property type="match status" value="1"/>
</dbReference>
<dbReference type="PATRIC" id="fig|111780.3.peg.2646"/>
<sequence>MSNSIIINLSFLLAQPTGISTYAANLIPYLRPLDPLLLTANAIKDFNYYPIPHNLTPAQGSIGHFRRLVWTQFFLPKIYQKLQANLLFSPVTEAPIYSQCRYVVMCHDLIPLRFPKTTSPLTNYFRYLVPQVLKQAEHIICNSEATAKDLTHFYGISPQKITPILLGYDVNNFSRLPQEKLDTIPQTPSYFLYLGRHDPYKNLHRLIEAFANLPQCTNYQLWLAGSTDPRYTPKLKQQAKELGISEQIKFLNYVSYQELPIIIQGAIALVFPTLWEGFGLPALEAMACGTPVITSNLASLPEITGDAAILINPDQVQEITSAMSEIATNNQLRSHLSHLSLIQASKFSWQKTAEATRQVLEQYY</sequence>
<dbReference type="EMBL" id="CP003653">
    <property type="protein sequence ID" value="AFZ36077.1"/>
    <property type="molecule type" value="Genomic_DNA"/>
</dbReference>
<proteinExistence type="predicted"/>
<dbReference type="RefSeq" id="WP_015193745.1">
    <property type="nucleotide sequence ID" value="NC_019748.1"/>
</dbReference>
<feature type="domain" description="Glycosyl transferase family 1" evidence="2">
    <location>
        <begin position="184"/>
        <end position="337"/>
    </location>
</feature>
<dbReference type="SUPFAM" id="SSF53756">
    <property type="entry name" value="UDP-Glycosyltransferase/glycogen phosphorylase"/>
    <property type="match status" value="1"/>
</dbReference>
<dbReference type="HOGENOM" id="CLU_009583_27_6_3"/>
<evidence type="ECO:0000259" key="3">
    <source>
        <dbReference type="Pfam" id="PF13439"/>
    </source>
</evidence>
<dbReference type="FunFam" id="3.40.50.2000:FF:000119">
    <property type="entry name" value="Glycosyl transferase group 1"/>
    <property type="match status" value="1"/>
</dbReference>
<organism evidence="4 5">
    <name type="scientific">Stanieria cyanosphaera (strain ATCC 29371 / PCC 7437)</name>
    <dbReference type="NCBI Taxonomy" id="111780"/>
    <lineage>
        <taxon>Bacteria</taxon>
        <taxon>Bacillati</taxon>
        <taxon>Cyanobacteriota</taxon>
        <taxon>Cyanophyceae</taxon>
        <taxon>Pleurocapsales</taxon>
        <taxon>Dermocarpellaceae</taxon>
        <taxon>Stanieria</taxon>
    </lineage>
</organism>
<feature type="domain" description="Glycosyltransferase subfamily 4-like N-terminal" evidence="3">
    <location>
        <begin position="18"/>
        <end position="170"/>
    </location>
</feature>
<dbReference type="Pfam" id="PF00534">
    <property type="entry name" value="Glycos_transf_1"/>
    <property type="match status" value="1"/>
</dbReference>
<evidence type="ECO:0000256" key="1">
    <source>
        <dbReference type="ARBA" id="ARBA00022679"/>
    </source>
</evidence>
<dbReference type="Proteomes" id="UP000010473">
    <property type="component" value="Chromosome"/>
</dbReference>
<dbReference type="InterPro" id="IPR001296">
    <property type="entry name" value="Glyco_trans_1"/>
</dbReference>
<keyword evidence="5" id="KW-1185">Reference proteome</keyword>
<evidence type="ECO:0000313" key="4">
    <source>
        <dbReference type="EMBL" id="AFZ36077.1"/>
    </source>
</evidence>
<evidence type="ECO:0000259" key="2">
    <source>
        <dbReference type="Pfam" id="PF00534"/>
    </source>
</evidence>
<dbReference type="GO" id="GO:0016757">
    <property type="term" value="F:glycosyltransferase activity"/>
    <property type="evidence" value="ECO:0007669"/>
    <property type="project" value="InterPro"/>
</dbReference>
<dbReference type="CDD" id="cd03809">
    <property type="entry name" value="GT4_MtfB-like"/>
    <property type="match status" value="1"/>
</dbReference>
<evidence type="ECO:0000313" key="5">
    <source>
        <dbReference type="Proteomes" id="UP000010473"/>
    </source>
</evidence>
<dbReference type="Pfam" id="PF13439">
    <property type="entry name" value="Glyco_transf_4"/>
    <property type="match status" value="1"/>
</dbReference>
<dbReference type="InterPro" id="IPR028098">
    <property type="entry name" value="Glyco_trans_4-like_N"/>
</dbReference>
<name>K9XWP5_STAC7</name>
<dbReference type="KEGG" id="scs:Sta7437_2544"/>
<dbReference type="AlphaFoldDB" id="K9XWP5"/>
<dbReference type="PANTHER" id="PTHR46401">
    <property type="entry name" value="GLYCOSYLTRANSFERASE WBBK-RELATED"/>
    <property type="match status" value="1"/>
</dbReference>